<sequence>GNNTSWQHIPPTTTNNHHDSSSAGSPAAAMIEGIAAYFASSPNVLRILGEALVSWFDEHEQELMRSEVNSTILTTTNNTQNVTNSPQPQRASTKFQAPCRSSVPYVITIGKNVVIRFDPILLGCASPHALELFFDDPWGMFQRCARAALTTFFTKSFLSHIVDSSQQGGVAHPPMLFHVDDIIPPHLTMWLMLRLRDDDGDRQQHHHCRGGNKQQQQQPLTLLLEDGVTFAPLAMPSWRHITFAMSMDLNGNATGGIGSWMLP</sequence>
<protein>
    <submittedName>
        <fullName evidence="2">Uncharacterized protein</fullName>
    </submittedName>
</protein>
<feature type="non-terminal residue" evidence="2">
    <location>
        <position position="1"/>
    </location>
</feature>
<feature type="region of interest" description="Disordered" evidence="1">
    <location>
        <begin position="1"/>
        <end position="25"/>
    </location>
</feature>
<feature type="compositionally biased region" description="Polar residues" evidence="1">
    <location>
        <begin position="1"/>
        <end position="15"/>
    </location>
</feature>
<evidence type="ECO:0000313" key="3">
    <source>
        <dbReference type="Proteomes" id="UP000051952"/>
    </source>
</evidence>
<name>A0A0S4KI53_BODSA</name>
<dbReference type="AlphaFoldDB" id="A0A0S4KI53"/>
<evidence type="ECO:0000313" key="2">
    <source>
        <dbReference type="EMBL" id="CUI15317.1"/>
    </source>
</evidence>
<dbReference type="EMBL" id="CYKH01002046">
    <property type="protein sequence ID" value="CUI15317.1"/>
    <property type="molecule type" value="Genomic_DNA"/>
</dbReference>
<dbReference type="Proteomes" id="UP000051952">
    <property type="component" value="Unassembled WGS sequence"/>
</dbReference>
<evidence type="ECO:0000256" key="1">
    <source>
        <dbReference type="SAM" id="MobiDB-lite"/>
    </source>
</evidence>
<organism evidence="2 3">
    <name type="scientific">Bodo saltans</name>
    <name type="common">Flagellated protozoan</name>
    <dbReference type="NCBI Taxonomy" id="75058"/>
    <lineage>
        <taxon>Eukaryota</taxon>
        <taxon>Discoba</taxon>
        <taxon>Euglenozoa</taxon>
        <taxon>Kinetoplastea</taxon>
        <taxon>Metakinetoplastina</taxon>
        <taxon>Eubodonida</taxon>
        <taxon>Bodonidae</taxon>
        <taxon>Bodo</taxon>
    </lineage>
</organism>
<accession>A0A0S4KI53</accession>
<reference evidence="3" key="1">
    <citation type="submission" date="2015-09" db="EMBL/GenBank/DDBJ databases">
        <authorList>
            <consortium name="Pathogen Informatics"/>
        </authorList>
    </citation>
    <scope>NUCLEOTIDE SEQUENCE [LARGE SCALE GENOMIC DNA]</scope>
    <source>
        <strain evidence="3">Lake Konstanz</strain>
    </source>
</reference>
<gene>
    <name evidence="2" type="ORF">BSAL_37755</name>
</gene>
<proteinExistence type="predicted"/>
<dbReference type="VEuPathDB" id="TriTrypDB:BSAL_37755"/>
<keyword evidence="3" id="KW-1185">Reference proteome</keyword>